<reference evidence="2" key="1">
    <citation type="submission" date="2020-10" db="EMBL/GenBank/DDBJ databases">
        <title>Fervidococcus fontis strain 3639Fd - the first crenarchaeon capable of growth on lipids.</title>
        <authorList>
            <person name="Kochetkova T.V."/>
            <person name="Elcheninov A.G."/>
            <person name="Toschakov S.V."/>
            <person name="Kublanov I.V."/>
        </authorList>
    </citation>
    <scope>NUCLEOTIDE SEQUENCE</scope>
    <source>
        <strain evidence="2">3639Fd</strain>
    </source>
</reference>
<accession>A0A843A6Z8</accession>
<organism evidence="2 3">
    <name type="scientific">Fervidicoccus fontis</name>
    <dbReference type="NCBI Taxonomy" id="683846"/>
    <lineage>
        <taxon>Archaea</taxon>
        <taxon>Thermoproteota</taxon>
        <taxon>Thermoprotei</taxon>
        <taxon>Fervidicoccales</taxon>
        <taxon>Fervidicoccaceae</taxon>
        <taxon>Fervidicoccus</taxon>
    </lineage>
</organism>
<comment type="caution">
    <text evidence="2">The sequence shown here is derived from an EMBL/GenBank/DDBJ whole genome shotgun (WGS) entry which is preliminary data.</text>
</comment>
<keyword evidence="1" id="KW-1133">Transmembrane helix</keyword>
<dbReference type="EMBL" id="JADEZV010000002">
    <property type="protein sequence ID" value="MBE9391078.1"/>
    <property type="molecule type" value="Genomic_DNA"/>
</dbReference>
<dbReference type="Proteomes" id="UP000652307">
    <property type="component" value="Unassembled WGS sequence"/>
</dbReference>
<dbReference type="RefSeq" id="WP_193803557.1">
    <property type="nucleotide sequence ID" value="NZ_JADEZV010000002.1"/>
</dbReference>
<evidence type="ECO:0000313" key="2">
    <source>
        <dbReference type="EMBL" id="MBE9391078.1"/>
    </source>
</evidence>
<evidence type="ECO:0000313" key="3">
    <source>
        <dbReference type="Proteomes" id="UP000652307"/>
    </source>
</evidence>
<feature type="transmembrane region" description="Helical" evidence="1">
    <location>
        <begin position="864"/>
        <end position="890"/>
    </location>
</feature>
<evidence type="ECO:0000256" key="1">
    <source>
        <dbReference type="SAM" id="Phobius"/>
    </source>
</evidence>
<dbReference type="Gene3D" id="1.10.287.1490">
    <property type="match status" value="1"/>
</dbReference>
<protein>
    <submittedName>
        <fullName evidence="2">Uncharacterized protein</fullName>
    </submittedName>
</protein>
<sequence length="900" mass="94775">MDNMKKISLILLAIIPIVILALPIAVAQQGGATIISVTGTAPDGSAYPGEPITISLQINLPGTYTIKLASDSVGSNVWVTQTISPSTTGLYNVTLTLPKSLPGIQSPPVVYVLVSGFLTSEYSSLNIYPKVEISPIQTPCADTLGNPNSITVNVYGVDPNAVITAFNFTSNTFTAVYNLSTNLIVNSNGTASITLPLYGSSSNFTEGIPMGQYSVYFIGSGATYISNQKPGTFTVLPQLVLSPNAGNGIDQQLQNLTLIGIGFDPNVQVMNVTLHNKNFTNVSYTFNVSSGNITTNSYGFFNFSNLYQYYPTNMTAGLYIPTVVESNGNNITFPDDYYLVQRILIIYYPSNAIVTPGKTITVVAYGYGPGTYYGYQTNYLTVTLDQLIYLGTFTLGKDGNLTFNVTMPSSNITFGAHYIWGRDSWGFEYRAAIVVSAGGYYEIINPIDMQPKSSPIAYAGYNNQTVIVCPCEQYVGEKYCSQCAAVSGTCDYVGDKVLVVVTGLVPGDTINIYFGDIQVGTATADNSGSAIFSFTVPTVPEGTYLLQAAGSSIGTITLGFYNGTNSTNILPYTLPNTPVQVVPKILLLDLNKDIAPILVGSGIVRVIGTGFPAGVAMAGVLINNTDAIMAVTTNVQRWTSTSNGLLTSQFTNVLGLWIPFVEPGAYMVNLTYYVPSSTSTPVIQATDASYVYVINNLTEIATYSDLQNAVSTITSSINSAQSALSSQLTSVSTQLSNSLTTLQNNLNAAVGIINNALNGINSSLNTMSSQLSTLSNNVNSLSTSVNQLSSQVSQAVTAAQNAATSASSAATQAQNAATAASNAANQINALSSQVSNLSSQVSNAVSAANAATTQASDAASKAAYALYISLVTLILVLVALAISTMVYNTLKKSLATTPSK</sequence>
<name>A0A843A6Z8_9CREN</name>
<proteinExistence type="predicted"/>
<gene>
    <name evidence="2" type="ORF">IOK49_03165</name>
</gene>
<dbReference type="AlphaFoldDB" id="A0A843A6Z8"/>
<keyword evidence="1" id="KW-0472">Membrane</keyword>
<keyword evidence="1" id="KW-0812">Transmembrane</keyword>